<organism evidence="2 3">
    <name type="scientific">Araneus ventricosus</name>
    <name type="common">Orbweaver spider</name>
    <name type="synonym">Epeira ventricosa</name>
    <dbReference type="NCBI Taxonomy" id="182803"/>
    <lineage>
        <taxon>Eukaryota</taxon>
        <taxon>Metazoa</taxon>
        <taxon>Ecdysozoa</taxon>
        <taxon>Arthropoda</taxon>
        <taxon>Chelicerata</taxon>
        <taxon>Arachnida</taxon>
        <taxon>Araneae</taxon>
        <taxon>Araneomorphae</taxon>
        <taxon>Entelegynae</taxon>
        <taxon>Araneoidea</taxon>
        <taxon>Araneidae</taxon>
        <taxon>Araneus</taxon>
    </lineage>
</organism>
<evidence type="ECO:0000313" key="2">
    <source>
        <dbReference type="EMBL" id="GBN98159.1"/>
    </source>
</evidence>
<keyword evidence="3" id="KW-1185">Reference proteome</keyword>
<evidence type="ECO:0000256" key="1">
    <source>
        <dbReference type="SAM" id="MobiDB-lite"/>
    </source>
</evidence>
<reference evidence="2 3" key="1">
    <citation type="journal article" date="2019" name="Sci. Rep.">
        <title>Orb-weaving spider Araneus ventricosus genome elucidates the spidroin gene catalogue.</title>
        <authorList>
            <person name="Kono N."/>
            <person name="Nakamura H."/>
            <person name="Ohtoshi R."/>
            <person name="Moran D.A.P."/>
            <person name="Shinohara A."/>
            <person name="Yoshida Y."/>
            <person name="Fujiwara M."/>
            <person name="Mori M."/>
            <person name="Tomita M."/>
            <person name="Arakawa K."/>
        </authorList>
    </citation>
    <scope>NUCLEOTIDE SEQUENCE [LARGE SCALE GENOMIC DNA]</scope>
</reference>
<accession>A0A4Y2TFH8</accession>
<gene>
    <name evidence="2" type="ORF">AVEN_94050_1</name>
</gene>
<comment type="caution">
    <text evidence="2">The sequence shown here is derived from an EMBL/GenBank/DDBJ whole genome shotgun (WGS) entry which is preliminary data.</text>
</comment>
<sequence length="85" mass="9879">MSAFELTSGENDLNEIHQYLMGRYISSNEAVRRILNFPIRHPIVIHLSVHLENGRNPPSQQKMLLNVPKHPRKQHSHLSSDLHPR</sequence>
<dbReference type="EMBL" id="BGPR01027571">
    <property type="protein sequence ID" value="GBN98159.1"/>
    <property type="molecule type" value="Genomic_DNA"/>
</dbReference>
<dbReference type="OrthoDB" id="8121869at2759"/>
<feature type="region of interest" description="Disordered" evidence="1">
    <location>
        <begin position="54"/>
        <end position="85"/>
    </location>
</feature>
<name>A0A4Y2TFH8_ARAVE</name>
<proteinExistence type="predicted"/>
<protein>
    <submittedName>
        <fullName evidence="2">Uncharacterized protein</fullName>
    </submittedName>
</protein>
<evidence type="ECO:0000313" key="3">
    <source>
        <dbReference type="Proteomes" id="UP000499080"/>
    </source>
</evidence>
<dbReference type="Proteomes" id="UP000499080">
    <property type="component" value="Unassembled WGS sequence"/>
</dbReference>
<dbReference type="AlphaFoldDB" id="A0A4Y2TFH8"/>